<proteinExistence type="predicted"/>
<organism evidence="1 2">
    <name type="scientific">Gemmatimonas phototrophica</name>
    <dbReference type="NCBI Taxonomy" id="1379270"/>
    <lineage>
        <taxon>Bacteria</taxon>
        <taxon>Pseudomonadati</taxon>
        <taxon>Gemmatimonadota</taxon>
        <taxon>Gemmatimonadia</taxon>
        <taxon>Gemmatimonadales</taxon>
        <taxon>Gemmatimonadaceae</taxon>
        <taxon>Gemmatimonas</taxon>
    </lineage>
</organism>
<dbReference type="AlphaFoldDB" id="A0A143BGJ9"/>
<reference evidence="1 2" key="2">
    <citation type="journal article" date="2016" name="Environ. Microbiol. Rep.">
        <title>Metagenomic evidence for the presence of phototrophic Gemmatimonadetes bacteria in diverse environments.</title>
        <authorList>
            <person name="Zeng Y."/>
            <person name="Baumbach J."/>
            <person name="Barbosa E.G."/>
            <person name="Azevedo V."/>
            <person name="Zhang C."/>
            <person name="Koblizek M."/>
        </authorList>
    </citation>
    <scope>NUCLEOTIDE SEQUENCE [LARGE SCALE GENOMIC DNA]</scope>
    <source>
        <strain evidence="1 2">AP64</strain>
    </source>
</reference>
<protein>
    <recommendedName>
        <fullName evidence="3">IPT/TIG domain-containing protein</fullName>
    </recommendedName>
</protein>
<evidence type="ECO:0008006" key="3">
    <source>
        <dbReference type="Google" id="ProtNLM"/>
    </source>
</evidence>
<evidence type="ECO:0000313" key="1">
    <source>
        <dbReference type="EMBL" id="AMW04176.1"/>
    </source>
</evidence>
<evidence type="ECO:0000313" key="2">
    <source>
        <dbReference type="Proteomes" id="UP000076404"/>
    </source>
</evidence>
<reference evidence="1 2" key="1">
    <citation type="journal article" date="2014" name="Proc. Natl. Acad. Sci. U.S.A.">
        <title>Functional type 2 photosynthetic reaction centers found in the rare bacterial phylum Gemmatimonadetes.</title>
        <authorList>
            <person name="Zeng Y."/>
            <person name="Feng F."/>
            <person name="Medova H."/>
            <person name="Dean J."/>
            <person name="Koblizek M."/>
        </authorList>
    </citation>
    <scope>NUCLEOTIDE SEQUENCE [LARGE SCALE GENOMIC DNA]</scope>
    <source>
        <strain evidence="1 2">AP64</strain>
    </source>
</reference>
<dbReference type="Proteomes" id="UP000076404">
    <property type="component" value="Chromosome"/>
</dbReference>
<dbReference type="KEGG" id="gph:GEMMAAP_03665"/>
<gene>
    <name evidence="1" type="ORF">GEMMAAP_03665</name>
</gene>
<accession>A0A143BGJ9</accession>
<sequence>MEITVHGAGFDSLNTVHFGRLVIPSVPRLNDSTMRFGVPVDDTFLTDRGPAPVQPLASGAYDIRVESRRGRSNALRIMLVNDKGAR</sequence>
<name>A0A143BGJ9_9BACT</name>
<dbReference type="InterPro" id="IPR013783">
    <property type="entry name" value="Ig-like_fold"/>
</dbReference>
<dbReference type="STRING" id="1379270.GEMMAAP_03665"/>
<dbReference type="EMBL" id="CP011454">
    <property type="protein sequence ID" value="AMW04176.1"/>
    <property type="molecule type" value="Genomic_DNA"/>
</dbReference>
<dbReference type="Gene3D" id="2.60.40.10">
    <property type="entry name" value="Immunoglobulins"/>
    <property type="match status" value="1"/>
</dbReference>
<keyword evidence="2" id="KW-1185">Reference proteome</keyword>